<dbReference type="Proteomes" id="UP000177165">
    <property type="component" value="Unassembled WGS sequence"/>
</dbReference>
<comment type="caution">
    <text evidence="1">The sequence shown here is derived from an EMBL/GenBank/DDBJ whole genome shotgun (WGS) entry which is preliminary data.</text>
</comment>
<dbReference type="Pfam" id="PF13489">
    <property type="entry name" value="Methyltransf_23"/>
    <property type="match status" value="1"/>
</dbReference>
<reference evidence="1 2" key="1">
    <citation type="journal article" date="2016" name="Nat. Commun.">
        <title>Thousands of microbial genomes shed light on interconnected biogeochemical processes in an aquifer system.</title>
        <authorList>
            <person name="Anantharaman K."/>
            <person name="Brown C.T."/>
            <person name="Hug L.A."/>
            <person name="Sharon I."/>
            <person name="Castelle C.J."/>
            <person name="Probst A.J."/>
            <person name="Thomas B.C."/>
            <person name="Singh A."/>
            <person name="Wilkins M.J."/>
            <person name="Karaoz U."/>
            <person name="Brodie E.L."/>
            <person name="Williams K.H."/>
            <person name="Hubbard S.S."/>
            <person name="Banfield J.F."/>
        </authorList>
    </citation>
    <scope>NUCLEOTIDE SEQUENCE [LARGE SCALE GENOMIC DNA]</scope>
</reference>
<name>A0A1G2AR03_9BACT</name>
<dbReference type="EMBL" id="MHKB01000009">
    <property type="protein sequence ID" value="OGY79338.1"/>
    <property type="molecule type" value="Genomic_DNA"/>
</dbReference>
<dbReference type="SUPFAM" id="SSF53335">
    <property type="entry name" value="S-adenosyl-L-methionine-dependent methyltransferases"/>
    <property type="match status" value="1"/>
</dbReference>
<evidence type="ECO:0000313" key="2">
    <source>
        <dbReference type="Proteomes" id="UP000177165"/>
    </source>
</evidence>
<dbReference type="STRING" id="1798540.A3B74_00635"/>
<dbReference type="InterPro" id="IPR029063">
    <property type="entry name" value="SAM-dependent_MTases_sf"/>
</dbReference>
<organism evidence="1 2">
    <name type="scientific">Candidatus Kerfeldbacteria bacterium RIFCSPHIGHO2_02_FULL_42_14</name>
    <dbReference type="NCBI Taxonomy" id="1798540"/>
    <lineage>
        <taxon>Bacteria</taxon>
        <taxon>Candidatus Kerfeldiibacteriota</taxon>
    </lineage>
</organism>
<dbReference type="Gene3D" id="3.40.50.150">
    <property type="entry name" value="Vaccinia Virus protein VP39"/>
    <property type="match status" value="1"/>
</dbReference>
<dbReference type="AlphaFoldDB" id="A0A1G2AR03"/>
<protein>
    <recommendedName>
        <fullName evidence="3">Methyltransferase type 11 domain-containing protein</fullName>
    </recommendedName>
</protein>
<evidence type="ECO:0000313" key="1">
    <source>
        <dbReference type="EMBL" id="OGY79338.1"/>
    </source>
</evidence>
<sequence length="237" mass="27558">MKKVNTSYYQSTDGQNVKRILVDSYLIFINEIIEQGDFNTVIQMGYGDGEVIERLMNKVKHVIVIEGDYELYRRAIAEHKKNDHVLIINSFFEHFFLKNKVDLVLGNHVLEHVDDPGTVLHMTRQWLKNTGKALFTVPNATSLHRRIGKEMGLLKSIYDLNPQDRKVGHQRVYDWQSFNDELQNSGYKIIKAGGFNIKLTSQKQMKDWSHELLRAIFLISLECQPQICSNLYAICRN</sequence>
<gene>
    <name evidence="1" type="ORF">A3B74_00635</name>
</gene>
<evidence type="ECO:0008006" key="3">
    <source>
        <dbReference type="Google" id="ProtNLM"/>
    </source>
</evidence>
<accession>A0A1G2AR03</accession>
<proteinExistence type="predicted"/>